<keyword evidence="3" id="KW-0732">Signal</keyword>
<dbReference type="EMBL" id="JACJII010000001">
    <property type="protein sequence ID" value="MBA9003562.1"/>
    <property type="molecule type" value="Genomic_DNA"/>
</dbReference>
<sequence>MKQHPGPSRISPRRVLALLAAGALLLLGPLSGPARAAAPVADAQTIADSLLEHEGLYVHSQADSRRYNDAVLERLRTARDSGRLPVYVIVLPVKAAPADAAGQDALLRQVAQTIGRSGTYILQAGPAMRVHSTALTPATVARLTAQARPAGRANPAQTLVNLTGLAARAKQETSAPGPHANGGKVIPPSPADENGNGLVITLVAGGLVVVALAGGLLLLRRRGKAKKPAAGQPAGGPQPAAPAQGTGPGQGPAQPTAQSPAQPPVQAPERPHPAPGSDGAPPAAR</sequence>
<feature type="compositionally biased region" description="Low complexity" evidence="1">
    <location>
        <begin position="228"/>
        <end position="260"/>
    </location>
</feature>
<reference evidence="4 5" key="1">
    <citation type="submission" date="2020-08" db="EMBL/GenBank/DDBJ databases">
        <title>Sequencing the genomes of 1000 actinobacteria strains.</title>
        <authorList>
            <person name="Klenk H.-P."/>
        </authorList>
    </citation>
    <scope>NUCLEOTIDE SEQUENCE [LARGE SCALE GENOMIC DNA]</scope>
    <source>
        <strain evidence="4 5">DSM 45823</strain>
    </source>
</reference>
<evidence type="ECO:0008006" key="6">
    <source>
        <dbReference type="Google" id="ProtNLM"/>
    </source>
</evidence>
<evidence type="ECO:0000256" key="1">
    <source>
        <dbReference type="SAM" id="MobiDB-lite"/>
    </source>
</evidence>
<keyword evidence="2" id="KW-1133">Transmembrane helix</keyword>
<feature type="region of interest" description="Disordered" evidence="1">
    <location>
        <begin position="227"/>
        <end position="285"/>
    </location>
</feature>
<dbReference type="RefSeq" id="WP_182705274.1">
    <property type="nucleotide sequence ID" value="NZ_JACJII010000001.1"/>
</dbReference>
<accession>A0A7W3MXD8</accession>
<feature type="transmembrane region" description="Helical" evidence="2">
    <location>
        <begin position="197"/>
        <end position="219"/>
    </location>
</feature>
<keyword evidence="5" id="KW-1185">Reference proteome</keyword>
<dbReference type="AlphaFoldDB" id="A0A7W3MXD8"/>
<feature type="compositionally biased region" description="Low complexity" evidence="1">
    <location>
        <begin position="275"/>
        <end position="285"/>
    </location>
</feature>
<gene>
    <name evidence="4" type="ORF">HNR21_002444</name>
</gene>
<evidence type="ECO:0000313" key="4">
    <source>
        <dbReference type="EMBL" id="MBA9003562.1"/>
    </source>
</evidence>
<feature type="region of interest" description="Disordered" evidence="1">
    <location>
        <begin position="168"/>
        <end position="189"/>
    </location>
</feature>
<feature type="signal peptide" evidence="3">
    <location>
        <begin position="1"/>
        <end position="36"/>
    </location>
</feature>
<evidence type="ECO:0000256" key="3">
    <source>
        <dbReference type="SAM" id="SignalP"/>
    </source>
</evidence>
<organism evidence="4 5">
    <name type="scientific">Thermomonospora cellulosilytica</name>
    <dbReference type="NCBI Taxonomy" id="1411118"/>
    <lineage>
        <taxon>Bacteria</taxon>
        <taxon>Bacillati</taxon>
        <taxon>Actinomycetota</taxon>
        <taxon>Actinomycetes</taxon>
        <taxon>Streptosporangiales</taxon>
        <taxon>Thermomonosporaceae</taxon>
        <taxon>Thermomonospora</taxon>
    </lineage>
</organism>
<name>A0A7W3MXD8_9ACTN</name>
<dbReference type="PROSITE" id="PS51318">
    <property type="entry name" value="TAT"/>
    <property type="match status" value="1"/>
</dbReference>
<keyword evidence="2" id="KW-0472">Membrane</keyword>
<dbReference type="Proteomes" id="UP000539313">
    <property type="component" value="Unassembled WGS sequence"/>
</dbReference>
<proteinExistence type="predicted"/>
<feature type="chain" id="PRO_5031053375" description="TPM domain-containing protein" evidence="3">
    <location>
        <begin position="37"/>
        <end position="285"/>
    </location>
</feature>
<evidence type="ECO:0000256" key="2">
    <source>
        <dbReference type="SAM" id="Phobius"/>
    </source>
</evidence>
<evidence type="ECO:0000313" key="5">
    <source>
        <dbReference type="Proteomes" id="UP000539313"/>
    </source>
</evidence>
<comment type="caution">
    <text evidence="4">The sequence shown here is derived from an EMBL/GenBank/DDBJ whole genome shotgun (WGS) entry which is preliminary data.</text>
</comment>
<dbReference type="InterPro" id="IPR006311">
    <property type="entry name" value="TAT_signal"/>
</dbReference>
<keyword evidence="2" id="KW-0812">Transmembrane</keyword>
<protein>
    <recommendedName>
        <fullName evidence="6">TPM domain-containing protein</fullName>
    </recommendedName>
</protein>